<reference evidence="2" key="2">
    <citation type="submission" date="2022-01" db="EMBL/GenBank/DDBJ databases">
        <authorList>
            <person name="Hirooka S."/>
            <person name="Miyagishima S.Y."/>
        </authorList>
    </citation>
    <scope>NUCLEOTIDE SEQUENCE</scope>
    <source>
        <strain evidence="2">NBRC 102759</strain>
    </source>
</reference>
<dbReference type="SUPFAM" id="SSF53335">
    <property type="entry name" value="S-adenosyl-L-methionine-dependent methyltransferases"/>
    <property type="match status" value="1"/>
</dbReference>
<dbReference type="Proteomes" id="UP001061958">
    <property type="component" value="Unassembled WGS sequence"/>
</dbReference>
<comment type="caution">
    <text evidence="2">The sequence shown here is derived from an EMBL/GenBank/DDBJ whole genome shotgun (WGS) entry which is preliminary data.</text>
</comment>
<gene>
    <name evidence="2" type="ORF">GpartN1_g6249.t1</name>
</gene>
<evidence type="ECO:0000313" key="3">
    <source>
        <dbReference type="Proteomes" id="UP001061958"/>
    </source>
</evidence>
<dbReference type="OrthoDB" id="276388at2759"/>
<dbReference type="PANTHER" id="PTHR43861">
    <property type="entry name" value="TRANS-ACONITATE 2-METHYLTRANSFERASE-RELATED"/>
    <property type="match status" value="1"/>
</dbReference>
<reference evidence="2" key="1">
    <citation type="journal article" date="2022" name="Proc. Natl. Acad. Sci. U.S.A.">
        <title>Life cycle and functional genomics of the unicellular red alga Galdieria for elucidating algal and plant evolution and industrial use.</title>
        <authorList>
            <person name="Hirooka S."/>
            <person name="Itabashi T."/>
            <person name="Ichinose T.M."/>
            <person name="Onuma R."/>
            <person name="Fujiwara T."/>
            <person name="Yamashita S."/>
            <person name="Jong L.W."/>
            <person name="Tomita R."/>
            <person name="Iwane A.H."/>
            <person name="Miyagishima S.Y."/>
        </authorList>
    </citation>
    <scope>NUCLEOTIDE SEQUENCE</scope>
    <source>
        <strain evidence="2">NBRC 102759</strain>
    </source>
</reference>
<dbReference type="Gene3D" id="3.40.50.150">
    <property type="entry name" value="Vaccinia Virus protein VP39"/>
    <property type="match status" value="1"/>
</dbReference>
<keyword evidence="3" id="KW-1185">Reference proteome</keyword>
<dbReference type="AlphaFoldDB" id="A0A9C7Q0W3"/>
<dbReference type="EMBL" id="BQMJ01000055">
    <property type="protein sequence ID" value="GJQ14458.1"/>
    <property type="molecule type" value="Genomic_DNA"/>
</dbReference>
<dbReference type="InterPro" id="IPR025714">
    <property type="entry name" value="Methyltranfer_dom"/>
</dbReference>
<accession>A0A9C7Q0W3</accession>
<evidence type="ECO:0000313" key="2">
    <source>
        <dbReference type="EMBL" id="GJQ14458.1"/>
    </source>
</evidence>
<organism evidence="2 3">
    <name type="scientific">Galdieria partita</name>
    <dbReference type="NCBI Taxonomy" id="83374"/>
    <lineage>
        <taxon>Eukaryota</taxon>
        <taxon>Rhodophyta</taxon>
        <taxon>Bangiophyceae</taxon>
        <taxon>Galdieriales</taxon>
        <taxon>Galdieriaceae</taxon>
        <taxon>Galdieria</taxon>
    </lineage>
</organism>
<sequence>MSQLPITAFVPTLALRNKRFNLFHKRVLSGCTKVRMEEKDNSKQQHRIVQSNIFNQQVENFLRPIPEAVQQRMEKIAAELLLEPQDKLMDVGCGTGAMIPFLHKYVPLSQIFLCDCSEAMLEEAKKRFPECPAIYSDFLELEKEHGNWDKLLFNAVFGNFIDQKAVLGVAYNVLKENGKILVSHPMGRSFVRQLHDKDPQMVPHLLPNQQEWQQLLKGMNMSLEYYCDESQLYIARLSK</sequence>
<dbReference type="CDD" id="cd02440">
    <property type="entry name" value="AdoMet_MTases"/>
    <property type="match status" value="1"/>
</dbReference>
<dbReference type="InterPro" id="IPR029063">
    <property type="entry name" value="SAM-dependent_MTases_sf"/>
</dbReference>
<name>A0A9C7Q0W3_9RHOD</name>
<feature type="domain" description="Methyltransferase" evidence="1">
    <location>
        <begin position="84"/>
        <end position="216"/>
    </location>
</feature>
<evidence type="ECO:0000259" key="1">
    <source>
        <dbReference type="Pfam" id="PF13847"/>
    </source>
</evidence>
<protein>
    <recommendedName>
        <fullName evidence="1">Methyltransferase domain-containing protein</fullName>
    </recommendedName>
</protein>
<proteinExistence type="predicted"/>
<dbReference type="Pfam" id="PF13847">
    <property type="entry name" value="Methyltransf_31"/>
    <property type="match status" value="1"/>
</dbReference>